<dbReference type="HOGENOM" id="CLU_098620_3_0_14"/>
<dbReference type="KEGG" id="mha:HF1_13380"/>
<protein>
    <recommendedName>
        <fullName evidence="4">Lipoprotein</fullName>
    </recommendedName>
</protein>
<feature type="chain" id="PRO_5003232567" description="Lipoprotein" evidence="1">
    <location>
        <begin position="19"/>
        <end position="214"/>
    </location>
</feature>
<proteinExistence type="predicted"/>
<evidence type="ECO:0000313" key="3">
    <source>
        <dbReference type="Proteomes" id="UP000008637"/>
    </source>
</evidence>
<reference evidence="2 3" key="1">
    <citation type="journal article" date="2011" name="J. Bacteriol.">
        <title>Complete genome sequence of Mycoplasma haemofelis, a hemotropic mycoplasma.</title>
        <authorList>
            <person name="Barker E.N."/>
            <person name="Helps C.R."/>
            <person name="Peters I.R."/>
            <person name="Darby A.C."/>
            <person name="Radford A.D."/>
            <person name="Tasker S."/>
        </authorList>
    </citation>
    <scope>NUCLEOTIDE SEQUENCE [LARGE SCALE GENOMIC DNA]</scope>
    <source>
        <strain evidence="2 3">Langford 1</strain>
    </source>
</reference>
<dbReference type="Proteomes" id="UP000008637">
    <property type="component" value="Chromosome"/>
</dbReference>
<evidence type="ECO:0008006" key="4">
    <source>
        <dbReference type="Google" id="ProtNLM"/>
    </source>
</evidence>
<evidence type="ECO:0000256" key="1">
    <source>
        <dbReference type="SAM" id="SignalP"/>
    </source>
</evidence>
<sequence>MTLGAKMAAGLGIPSAFAGSAFLGKDLIFPKPTDNSVRAKLAKEGYEFMSSTDTGNWEKIYEVYKTKSGTDEFTQDEISNNESKDTGVPKLRSACERALSGSGEALYLLARRFCVTPKTLDQLLTIKNISKLNTEKTNSNTDDASWGLKVTEFKKNLDANKSKTSWTLTESESESQSNANMNALKDGCQALLSKQTYEDKFYDNLENFKTWCSK</sequence>
<keyword evidence="3" id="KW-1185">Reference proteome</keyword>
<accession>E8ZJM5</accession>
<evidence type="ECO:0000313" key="2">
    <source>
        <dbReference type="EMBL" id="CBY93346.1"/>
    </source>
</evidence>
<organism evidence="2 3">
    <name type="scientific">Mycoplasma haemofelis (strain Langford 1)</name>
    <name type="common">Haemobartonella felis</name>
    <dbReference type="NCBI Taxonomy" id="941640"/>
    <lineage>
        <taxon>Bacteria</taxon>
        <taxon>Bacillati</taxon>
        <taxon>Mycoplasmatota</taxon>
        <taxon>Mollicutes</taxon>
        <taxon>Mycoplasmataceae</taxon>
        <taxon>Mycoplasma</taxon>
    </lineage>
</organism>
<dbReference type="AlphaFoldDB" id="E8ZJM5"/>
<keyword evidence="1" id="KW-0732">Signal</keyword>
<name>E8ZJM5_MYCHL</name>
<feature type="signal peptide" evidence="1">
    <location>
        <begin position="1"/>
        <end position="18"/>
    </location>
</feature>
<gene>
    <name evidence="2" type="ORF">HF1_13380</name>
</gene>
<dbReference type="EMBL" id="FR773153">
    <property type="protein sequence ID" value="CBY93346.1"/>
    <property type="molecule type" value="Genomic_DNA"/>
</dbReference>